<proteinExistence type="predicted"/>
<keyword evidence="1" id="KW-1133">Transmembrane helix</keyword>
<reference evidence="2 3" key="1">
    <citation type="submission" date="2018-12" db="EMBL/GenBank/DDBJ databases">
        <authorList>
            <consortium name="Pathogen Informatics"/>
        </authorList>
    </citation>
    <scope>NUCLEOTIDE SEQUENCE [LARGE SCALE GENOMIC DNA]</scope>
    <source>
        <strain evidence="2 3">NCTC9419</strain>
    </source>
</reference>
<dbReference type="EMBL" id="LR134155">
    <property type="protein sequence ID" value="VEA68238.1"/>
    <property type="molecule type" value="Genomic_DNA"/>
</dbReference>
<protein>
    <submittedName>
        <fullName evidence="2">Uncharacterized protein</fullName>
    </submittedName>
</protein>
<evidence type="ECO:0000313" key="3">
    <source>
        <dbReference type="Proteomes" id="UP000271603"/>
    </source>
</evidence>
<dbReference type="AlphaFoldDB" id="A0A3S4FME2"/>
<keyword evidence="1" id="KW-0472">Membrane</keyword>
<organism evidence="2 3">
    <name type="scientific">Serratia rubidaea</name>
    <name type="common">Serratia marinorubra</name>
    <dbReference type="NCBI Taxonomy" id="61652"/>
    <lineage>
        <taxon>Bacteria</taxon>
        <taxon>Pseudomonadati</taxon>
        <taxon>Pseudomonadota</taxon>
        <taxon>Gammaproteobacteria</taxon>
        <taxon>Enterobacterales</taxon>
        <taxon>Yersiniaceae</taxon>
        <taxon>Serratia</taxon>
    </lineage>
</organism>
<name>A0A3S4FME2_SERRU</name>
<evidence type="ECO:0000256" key="1">
    <source>
        <dbReference type="SAM" id="Phobius"/>
    </source>
</evidence>
<accession>A0A3S4FME2</accession>
<gene>
    <name evidence="2" type="ORF">NCTC9419_00336</name>
</gene>
<keyword evidence="1" id="KW-0812">Transmembrane</keyword>
<evidence type="ECO:0000313" key="2">
    <source>
        <dbReference type="EMBL" id="VEA68238.1"/>
    </source>
</evidence>
<feature type="transmembrane region" description="Helical" evidence="1">
    <location>
        <begin position="6"/>
        <end position="30"/>
    </location>
</feature>
<dbReference type="Proteomes" id="UP000271603">
    <property type="component" value="Chromosome"/>
</dbReference>
<sequence>MLGAVSLKLWGLTCLAGVGLIVALLAIMTLSWQRRQPLLRLDATEVSKE</sequence>